<evidence type="ECO:0000313" key="2">
    <source>
        <dbReference type="EMBL" id="KAK6914527.1"/>
    </source>
</evidence>
<evidence type="ECO:0000256" key="1">
    <source>
        <dbReference type="SAM" id="MobiDB-lite"/>
    </source>
</evidence>
<evidence type="ECO:0000313" key="3">
    <source>
        <dbReference type="Proteomes" id="UP001370490"/>
    </source>
</evidence>
<proteinExistence type="predicted"/>
<gene>
    <name evidence="2" type="ORF">RJ641_021848</name>
</gene>
<name>A0AAN8UQ51_9MAGN</name>
<accession>A0AAN8UQ51</accession>
<comment type="caution">
    <text evidence="2">The sequence shown here is derived from an EMBL/GenBank/DDBJ whole genome shotgun (WGS) entry which is preliminary data.</text>
</comment>
<dbReference type="Proteomes" id="UP001370490">
    <property type="component" value="Unassembled WGS sequence"/>
</dbReference>
<sequence>MRQAESVIGVEELGFGWMIKVHPTFHVKFLKPFYGDALDESSSKSHRALPPVQEQFDKKVE</sequence>
<dbReference type="AlphaFoldDB" id="A0AAN8UQ51"/>
<keyword evidence="3" id="KW-1185">Reference proteome</keyword>
<organism evidence="2 3">
    <name type="scientific">Dillenia turbinata</name>
    <dbReference type="NCBI Taxonomy" id="194707"/>
    <lineage>
        <taxon>Eukaryota</taxon>
        <taxon>Viridiplantae</taxon>
        <taxon>Streptophyta</taxon>
        <taxon>Embryophyta</taxon>
        <taxon>Tracheophyta</taxon>
        <taxon>Spermatophyta</taxon>
        <taxon>Magnoliopsida</taxon>
        <taxon>eudicotyledons</taxon>
        <taxon>Gunneridae</taxon>
        <taxon>Pentapetalae</taxon>
        <taxon>Dilleniales</taxon>
        <taxon>Dilleniaceae</taxon>
        <taxon>Dillenia</taxon>
    </lineage>
</organism>
<dbReference type="EMBL" id="JBAMMX010000026">
    <property type="protein sequence ID" value="KAK6914527.1"/>
    <property type="molecule type" value="Genomic_DNA"/>
</dbReference>
<feature type="region of interest" description="Disordered" evidence="1">
    <location>
        <begin position="38"/>
        <end position="61"/>
    </location>
</feature>
<reference evidence="2 3" key="1">
    <citation type="submission" date="2023-12" db="EMBL/GenBank/DDBJ databases">
        <title>A high-quality genome assembly for Dillenia turbinata (Dilleniales).</title>
        <authorList>
            <person name="Chanderbali A."/>
        </authorList>
    </citation>
    <scope>NUCLEOTIDE SEQUENCE [LARGE SCALE GENOMIC DNA]</scope>
    <source>
        <strain evidence="2">LSX21</strain>
        <tissue evidence="2">Leaf</tissue>
    </source>
</reference>
<protein>
    <submittedName>
        <fullName evidence="2">Uncharacterized protein</fullName>
    </submittedName>
</protein>